<comment type="subcellular location">
    <subcellularLocation>
        <location evidence="5">Mitochondrion</location>
    </subcellularLocation>
</comment>
<keyword evidence="8" id="KW-1185">Reference proteome</keyword>
<keyword evidence="2 4" id="KW-0450">Lipoyl</keyword>
<dbReference type="PROSITE" id="PS00189">
    <property type="entry name" value="LIPOYL"/>
    <property type="match status" value="1"/>
</dbReference>
<organism evidence="7 8">
    <name type="scientific">Pleomassaria siparia CBS 279.74</name>
    <dbReference type="NCBI Taxonomy" id="1314801"/>
    <lineage>
        <taxon>Eukaryota</taxon>
        <taxon>Fungi</taxon>
        <taxon>Dikarya</taxon>
        <taxon>Ascomycota</taxon>
        <taxon>Pezizomycotina</taxon>
        <taxon>Dothideomycetes</taxon>
        <taxon>Pleosporomycetidae</taxon>
        <taxon>Pleosporales</taxon>
        <taxon>Pleomassariaceae</taxon>
        <taxon>Pleomassaria</taxon>
    </lineage>
</organism>
<dbReference type="GO" id="GO:0019464">
    <property type="term" value="P:glycine decarboxylation via glycine cleavage system"/>
    <property type="evidence" value="ECO:0007669"/>
    <property type="project" value="UniProtKB-UniRule"/>
</dbReference>
<name>A0A6G1JSE4_9PLEO</name>
<dbReference type="PANTHER" id="PTHR11715">
    <property type="entry name" value="GLYCINE CLEAVAGE SYSTEM H PROTEIN"/>
    <property type="match status" value="1"/>
</dbReference>
<dbReference type="OrthoDB" id="10264154at2759"/>
<evidence type="ECO:0000256" key="4">
    <source>
        <dbReference type="PIRSR" id="PIRSR617453-50"/>
    </source>
</evidence>
<dbReference type="GO" id="GO:0009249">
    <property type="term" value="P:protein lipoylation"/>
    <property type="evidence" value="ECO:0007669"/>
    <property type="project" value="TreeGrafter"/>
</dbReference>
<dbReference type="InterPro" id="IPR011053">
    <property type="entry name" value="Single_hybrid_motif"/>
</dbReference>
<evidence type="ECO:0000256" key="5">
    <source>
        <dbReference type="RuleBase" id="RU364055"/>
    </source>
</evidence>
<reference evidence="7" key="1">
    <citation type="journal article" date="2020" name="Stud. Mycol.">
        <title>101 Dothideomycetes genomes: a test case for predicting lifestyles and emergence of pathogens.</title>
        <authorList>
            <person name="Haridas S."/>
            <person name="Albert R."/>
            <person name="Binder M."/>
            <person name="Bloem J."/>
            <person name="Labutti K."/>
            <person name="Salamov A."/>
            <person name="Andreopoulos B."/>
            <person name="Baker S."/>
            <person name="Barry K."/>
            <person name="Bills G."/>
            <person name="Bluhm B."/>
            <person name="Cannon C."/>
            <person name="Castanera R."/>
            <person name="Culley D."/>
            <person name="Daum C."/>
            <person name="Ezra D."/>
            <person name="Gonzalez J."/>
            <person name="Henrissat B."/>
            <person name="Kuo A."/>
            <person name="Liang C."/>
            <person name="Lipzen A."/>
            <person name="Lutzoni F."/>
            <person name="Magnuson J."/>
            <person name="Mondo S."/>
            <person name="Nolan M."/>
            <person name="Ohm R."/>
            <person name="Pangilinan J."/>
            <person name="Park H.-J."/>
            <person name="Ramirez L."/>
            <person name="Alfaro M."/>
            <person name="Sun H."/>
            <person name="Tritt A."/>
            <person name="Yoshinaga Y."/>
            <person name="Zwiers L.-H."/>
            <person name="Turgeon B."/>
            <person name="Goodwin S."/>
            <person name="Spatafora J."/>
            <person name="Crous P."/>
            <person name="Grigoriev I."/>
        </authorList>
    </citation>
    <scope>NUCLEOTIDE SEQUENCE</scope>
    <source>
        <strain evidence="7">CBS 279.74</strain>
    </source>
</reference>
<dbReference type="InterPro" id="IPR017453">
    <property type="entry name" value="GCV_H_sub"/>
</dbReference>
<sequence length="172" mass="18567">MAARFSAARVARQLTSFAVQRPSFFPSTCAHKTVAPLQRRLFAESAAAKERQYTEDHEWIDISLDGKTATLGISDYAAKALGDVVYIELPQVDMDISAGDAIGAVESVKSASDILTPISGKVTEVNSVLEEKPGSINKDPEGEGWIAKIAIEGEPEGKTMNKEEYTAFTEEA</sequence>
<dbReference type="InterPro" id="IPR003016">
    <property type="entry name" value="2-oxoA_DH_lipoyl-BS"/>
</dbReference>
<dbReference type="InterPro" id="IPR033753">
    <property type="entry name" value="GCV_H/Fam206"/>
</dbReference>
<evidence type="ECO:0000313" key="7">
    <source>
        <dbReference type="EMBL" id="KAF2703526.1"/>
    </source>
</evidence>
<proteinExistence type="inferred from homology"/>
<dbReference type="HAMAP" id="MF_00272">
    <property type="entry name" value="GcvH"/>
    <property type="match status" value="1"/>
</dbReference>
<dbReference type="InterPro" id="IPR000089">
    <property type="entry name" value="Biotin_lipoyl"/>
</dbReference>
<dbReference type="GO" id="GO:0005739">
    <property type="term" value="C:mitochondrion"/>
    <property type="evidence" value="ECO:0007669"/>
    <property type="project" value="UniProtKB-SubCell"/>
</dbReference>
<protein>
    <recommendedName>
        <fullName evidence="5">Glycine cleavage system H protein</fullName>
    </recommendedName>
</protein>
<accession>A0A6G1JSE4</accession>
<evidence type="ECO:0000256" key="1">
    <source>
        <dbReference type="ARBA" id="ARBA00009249"/>
    </source>
</evidence>
<dbReference type="CDD" id="cd06848">
    <property type="entry name" value="GCS_H"/>
    <property type="match status" value="1"/>
</dbReference>
<keyword evidence="3 5" id="KW-0809">Transit peptide</keyword>
<dbReference type="NCBIfam" id="NF002270">
    <property type="entry name" value="PRK01202.1"/>
    <property type="match status" value="1"/>
</dbReference>
<dbReference type="SUPFAM" id="SSF51230">
    <property type="entry name" value="Single hybrid motif"/>
    <property type="match status" value="1"/>
</dbReference>
<comment type="function">
    <text evidence="5">The H protein shuttles the methylamine group of glycine from the P protein to the T protein.</text>
</comment>
<dbReference type="GO" id="GO:0005960">
    <property type="term" value="C:glycine cleavage complex"/>
    <property type="evidence" value="ECO:0007669"/>
    <property type="project" value="UniProtKB-UniRule"/>
</dbReference>
<evidence type="ECO:0000259" key="6">
    <source>
        <dbReference type="PROSITE" id="PS50968"/>
    </source>
</evidence>
<evidence type="ECO:0000256" key="3">
    <source>
        <dbReference type="ARBA" id="ARBA00022946"/>
    </source>
</evidence>
<dbReference type="PROSITE" id="PS50968">
    <property type="entry name" value="BIOTINYL_LIPOYL"/>
    <property type="match status" value="1"/>
</dbReference>
<feature type="modified residue" description="N6-lipoyllysine" evidence="4">
    <location>
        <position position="109"/>
    </location>
</feature>
<dbReference type="EMBL" id="MU005787">
    <property type="protein sequence ID" value="KAF2703526.1"/>
    <property type="molecule type" value="Genomic_DNA"/>
</dbReference>
<comment type="cofactor">
    <cofactor evidence="5">
        <name>(R)-lipoate</name>
        <dbReference type="ChEBI" id="CHEBI:83088"/>
    </cofactor>
    <text evidence="5">Binds 1 lipoyl cofactor covalently.</text>
</comment>
<comment type="subunit">
    <text evidence="5">The glycine cleavage system is composed of four proteins: P, T, L and H.</text>
</comment>
<dbReference type="Proteomes" id="UP000799428">
    <property type="component" value="Unassembled WGS sequence"/>
</dbReference>
<gene>
    <name evidence="7" type="ORF">K504DRAFT_463579</name>
</gene>
<dbReference type="NCBIfam" id="TIGR00527">
    <property type="entry name" value="gcvH"/>
    <property type="match status" value="1"/>
</dbReference>
<dbReference type="InterPro" id="IPR002930">
    <property type="entry name" value="GCV_H"/>
</dbReference>
<dbReference type="PANTHER" id="PTHR11715:SF3">
    <property type="entry name" value="GLYCINE CLEAVAGE SYSTEM H PROTEIN-RELATED"/>
    <property type="match status" value="1"/>
</dbReference>
<dbReference type="AlphaFoldDB" id="A0A6G1JSE4"/>
<dbReference type="Gene3D" id="2.40.50.100">
    <property type="match status" value="1"/>
</dbReference>
<feature type="domain" description="Lipoyl-binding" evidence="6">
    <location>
        <begin position="68"/>
        <end position="150"/>
    </location>
</feature>
<comment type="similarity">
    <text evidence="1 5">Belongs to the GcvH family.</text>
</comment>
<keyword evidence="5" id="KW-0496">Mitochondrion</keyword>
<evidence type="ECO:0000313" key="8">
    <source>
        <dbReference type="Proteomes" id="UP000799428"/>
    </source>
</evidence>
<dbReference type="Pfam" id="PF01597">
    <property type="entry name" value="GCV_H"/>
    <property type="match status" value="1"/>
</dbReference>
<evidence type="ECO:0000256" key="2">
    <source>
        <dbReference type="ARBA" id="ARBA00022823"/>
    </source>
</evidence>